<dbReference type="InterPro" id="IPR008962">
    <property type="entry name" value="PapD-like_sf"/>
</dbReference>
<feature type="domain" description="Pili assembly chaperone N-terminal" evidence="1">
    <location>
        <begin position="38"/>
        <end position="168"/>
    </location>
</feature>
<dbReference type="InterPro" id="IPR016147">
    <property type="entry name" value="Pili_assmbl_chaperone_N"/>
</dbReference>
<gene>
    <name evidence="2" type="ORF">AMYX_21030</name>
</gene>
<dbReference type="SUPFAM" id="SSF49354">
    <property type="entry name" value="PapD-like"/>
    <property type="match status" value="1"/>
</dbReference>
<evidence type="ECO:0000313" key="3">
    <source>
        <dbReference type="Proteomes" id="UP000503640"/>
    </source>
</evidence>
<protein>
    <recommendedName>
        <fullName evidence="1">Pili assembly chaperone N-terminal domain-containing protein</fullName>
    </recommendedName>
</protein>
<sequence length="276" mass="29565">MAQARATEWARARARGLLAAAALAALLPGGARADQELMLFPTRLVLAAGQRAAQLTVVNRAAKPATFQVALVERRMDEVGQLVPAPEPAPGERFATPLLRFSPHQFTIAPGAEQVIRVQVRRPADLERGEYRSHLLLKRVAEARAQPRAGGFSVQLEALVGASIPVIVRQGPLAATLAIEELQVERPAGGAPALAVTLRRDGERSVYGDLEVFAPAPGGLERSVGKLRGVAVYVPNRSRRARVPLEAAPGPGPLRVTFREEPTRAKPLAEATLELR</sequence>
<dbReference type="EMBL" id="BJTG01000004">
    <property type="protein sequence ID" value="GEJ57362.1"/>
    <property type="molecule type" value="Genomic_DNA"/>
</dbReference>
<dbReference type="Proteomes" id="UP000503640">
    <property type="component" value="Unassembled WGS sequence"/>
</dbReference>
<keyword evidence="3" id="KW-1185">Reference proteome</keyword>
<dbReference type="GO" id="GO:0030288">
    <property type="term" value="C:outer membrane-bounded periplasmic space"/>
    <property type="evidence" value="ECO:0007669"/>
    <property type="project" value="InterPro"/>
</dbReference>
<organism evidence="2 3">
    <name type="scientific">Anaeromyxobacter diazotrophicus</name>
    <dbReference type="NCBI Taxonomy" id="2590199"/>
    <lineage>
        <taxon>Bacteria</taxon>
        <taxon>Pseudomonadati</taxon>
        <taxon>Myxococcota</taxon>
        <taxon>Myxococcia</taxon>
        <taxon>Myxococcales</taxon>
        <taxon>Cystobacterineae</taxon>
        <taxon>Anaeromyxobacteraceae</taxon>
        <taxon>Anaeromyxobacter</taxon>
    </lineage>
</organism>
<evidence type="ECO:0000259" key="1">
    <source>
        <dbReference type="Pfam" id="PF00345"/>
    </source>
</evidence>
<evidence type="ECO:0000313" key="2">
    <source>
        <dbReference type="EMBL" id="GEJ57362.1"/>
    </source>
</evidence>
<accession>A0A7I9VLS5</accession>
<dbReference type="RefSeq" id="WP_176064819.1">
    <property type="nucleotide sequence ID" value="NZ_BJTG01000004.1"/>
</dbReference>
<dbReference type="Pfam" id="PF00345">
    <property type="entry name" value="PapD_N"/>
    <property type="match status" value="1"/>
</dbReference>
<proteinExistence type="predicted"/>
<reference evidence="3" key="1">
    <citation type="journal article" date="2020" name="Appl. Environ. Microbiol.">
        <title>Diazotrophic Anaeromyxobacter Isolates from Soils.</title>
        <authorList>
            <person name="Masuda Y."/>
            <person name="Yamanaka H."/>
            <person name="Xu Z.X."/>
            <person name="Shiratori Y."/>
            <person name="Aono T."/>
            <person name="Amachi S."/>
            <person name="Senoo K."/>
            <person name="Itoh H."/>
        </authorList>
    </citation>
    <scope>NUCLEOTIDE SEQUENCE [LARGE SCALE GENOMIC DNA]</scope>
    <source>
        <strain evidence="3">R267</strain>
    </source>
</reference>
<comment type="caution">
    <text evidence="2">The sequence shown here is derived from an EMBL/GenBank/DDBJ whole genome shotgun (WGS) entry which is preliminary data.</text>
</comment>
<dbReference type="Gene3D" id="2.60.40.10">
    <property type="entry name" value="Immunoglobulins"/>
    <property type="match status" value="1"/>
</dbReference>
<name>A0A7I9VLS5_9BACT</name>
<dbReference type="AlphaFoldDB" id="A0A7I9VLS5"/>
<dbReference type="GO" id="GO:0071555">
    <property type="term" value="P:cell wall organization"/>
    <property type="evidence" value="ECO:0007669"/>
    <property type="project" value="InterPro"/>
</dbReference>
<dbReference type="InterPro" id="IPR013783">
    <property type="entry name" value="Ig-like_fold"/>
</dbReference>